<dbReference type="InterPro" id="IPR051410">
    <property type="entry name" value="Ferric/Cupric_Reductase"/>
</dbReference>
<comment type="subcellular location">
    <subcellularLocation>
        <location evidence="1">Membrane</location>
        <topology evidence="1">Multi-pass membrane protein</topology>
    </subcellularLocation>
</comment>
<name>A0A0K3CB70_RHOTO</name>
<accession>A0A0K3CB70</accession>
<keyword evidence="4 9" id="KW-1133">Transmembrane helix</keyword>
<evidence type="ECO:0000256" key="9">
    <source>
        <dbReference type="SAM" id="Phobius"/>
    </source>
</evidence>
<feature type="transmembrane region" description="Helical" evidence="9">
    <location>
        <begin position="207"/>
        <end position="226"/>
    </location>
</feature>
<keyword evidence="3 9" id="KW-0812">Transmembrane</keyword>
<dbReference type="Proteomes" id="UP000199069">
    <property type="component" value="Unassembled WGS sequence"/>
</dbReference>
<dbReference type="InterPro" id="IPR039261">
    <property type="entry name" value="FNR_nucleotide-bd"/>
</dbReference>
<feature type="transmembrane region" description="Helical" evidence="9">
    <location>
        <begin position="26"/>
        <end position="46"/>
    </location>
</feature>
<evidence type="ECO:0000256" key="7">
    <source>
        <dbReference type="ARBA" id="ARBA00023136"/>
    </source>
</evidence>
<dbReference type="SFLD" id="SFLDS00052">
    <property type="entry name" value="Ferric_Reductase_Domain"/>
    <property type="match status" value="1"/>
</dbReference>
<evidence type="ECO:0000256" key="3">
    <source>
        <dbReference type="ARBA" id="ARBA00022692"/>
    </source>
</evidence>
<dbReference type="GO" id="GO:0015677">
    <property type="term" value="P:copper ion import"/>
    <property type="evidence" value="ECO:0007669"/>
    <property type="project" value="TreeGrafter"/>
</dbReference>
<organism evidence="12 13">
    <name type="scientific">Rhodotorula toruloides</name>
    <name type="common">Yeast</name>
    <name type="synonym">Rhodosporidium toruloides</name>
    <dbReference type="NCBI Taxonomy" id="5286"/>
    <lineage>
        <taxon>Eukaryota</taxon>
        <taxon>Fungi</taxon>
        <taxon>Dikarya</taxon>
        <taxon>Basidiomycota</taxon>
        <taxon>Pucciniomycotina</taxon>
        <taxon>Microbotryomycetes</taxon>
        <taxon>Sporidiobolales</taxon>
        <taxon>Sporidiobolaceae</taxon>
        <taxon>Rhodotorula</taxon>
    </lineage>
</organism>
<protein>
    <submittedName>
        <fullName evidence="12">BY PROTMAP: gi|472583514|gb|EMS21147.1| ferric-chelate reductase [Rhodosporidium toruloides NP11]</fullName>
    </submittedName>
</protein>
<dbReference type="CDD" id="cd06186">
    <property type="entry name" value="NOX_Duox_like_FAD_NADP"/>
    <property type="match status" value="1"/>
</dbReference>
<evidence type="ECO:0000256" key="5">
    <source>
        <dbReference type="ARBA" id="ARBA00023002"/>
    </source>
</evidence>
<dbReference type="GO" id="GO:0006879">
    <property type="term" value="P:intracellular iron ion homeostasis"/>
    <property type="evidence" value="ECO:0007669"/>
    <property type="project" value="TreeGrafter"/>
</dbReference>
<evidence type="ECO:0000256" key="8">
    <source>
        <dbReference type="SAM" id="MobiDB-lite"/>
    </source>
</evidence>
<feature type="domain" description="Ferric reductase NAD binding" evidence="11">
    <location>
        <begin position="397"/>
        <end position="630"/>
    </location>
</feature>
<dbReference type="PANTHER" id="PTHR32361:SF9">
    <property type="entry name" value="FERRIC REDUCTASE TRANSMEMBRANE COMPONENT 3-RELATED"/>
    <property type="match status" value="1"/>
</dbReference>
<evidence type="ECO:0000259" key="11">
    <source>
        <dbReference type="Pfam" id="PF08030"/>
    </source>
</evidence>
<dbReference type="GO" id="GO:0006826">
    <property type="term" value="P:iron ion transport"/>
    <property type="evidence" value="ECO:0007669"/>
    <property type="project" value="TreeGrafter"/>
</dbReference>
<dbReference type="OMA" id="WICISSE"/>
<feature type="transmembrane region" description="Helical" evidence="9">
    <location>
        <begin position="174"/>
        <end position="192"/>
    </location>
</feature>
<keyword evidence="13" id="KW-1185">Reference proteome</keyword>
<dbReference type="InterPro" id="IPR013121">
    <property type="entry name" value="Fe_red_NAD-bd_6"/>
</dbReference>
<reference evidence="12 13" key="1">
    <citation type="submission" date="2015-07" db="EMBL/GenBank/DDBJ databases">
        <authorList>
            <person name="Cajimat M.N.B."/>
            <person name="Milazzo M.L."/>
            <person name="Fulhorst C.F."/>
        </authorList>
    </citation>
    <scope>NUCLEOTIDE SEQUENCE [LARGE SCALE GENOMIC DNA]</scope>
    <source>
        <strain evidence="12">Single colony</strain>
    </source>
</reference>
<feature type="domain" description="Ferric oxidoreductase" evidence="10">
    <location>
        <begin position="136"/>
        <end position="250"/>
    </location>
</feature>
<evidence type="ECO:0000256" key="6">
    <source>
        <dbReference type="ARBA" id="ARBA00023065"/>
    </source>
</evidence>
<dbReference type="SUPFAM" id="SSF52343">
    <property type="entry name" value="Ferredoxin reductase-like, C-terminal NADP-linked domain"/>
    <property type="match status" value="1"/>
</dbReference>
<sequence length="657" mass="72183">MRATHAPTYTDEQHAYLDWHNSHVQAFFYAGLFFYVLLLGLANFLSRLISAAFVRRFHTLNPSPVDQKGLATLVQLFSACVASWRKWTYRRSQLVVWVGLGNAAQLFVLLGYLALTLSIAFSGAYGHPDYQAHHCARLAYAHVPILVGLASREAGVLAWLTGFSPATLINMHRWMARNVFFLVCFHIGGRIYTNVPTINPLLPHMRYQAWGIAGFIFWSIMVFGSIRPVRRRFFKSFIFTHIAAFALSVICLSFHRPQVAPYLAATAAVYILDRIVRFASLVYFNLFRAVAPGQGPSATVEIVGTDVIKVQVSTGLAWKPVASSYLPVSHRESDPKPQAGELTLVIRVHGGLTAKLYQHALRGQENEADGENGSTPVPMWPVFLEGPYGHDLLLHRYESVLLMTGGTGVTFALSCLLDLVRRARNRHLGGVKPLVTTRVTFVWSVRNSGDVDCIAQELREAIHHAPPGFLDVQVYITSAGRRLEAVDTTASSSSGSSASMLKRVPTSATLHSVEKEVLHNSNRSTETLIPRYDQPYAITFSRSTLDDLGNTPPPAPTSTESLDQVPLLSHTPPTSTTSTSLDSVVIPLHTGRPRIRDILADVVSQTPRAGSVAVGTCGPVALTDEVGAACSDMIDPGKVSRGEHRLNIMLHSEVFGW</sequence>
<dbReference type="InterPro" id="IPR013130">
    <property type="entry name" value="Fe3_Rdtase_TM_dom"/>
</dbReference>
<evidence type="ECO:0000256" key="1">
    <source>
        <dbReference type="ARBA" id="ARBA00004141"/>
    </source>
</evidence>
<dbReference type="SFLD" id="SFLDG01168">
    <property type="entry name" value="Ferric_reductase_subgroup_(FRE"/>
    <property type="match status" value="1"/>
</dbReference>
<feature type="transmembrane region" description="Helical" evidence="9">
    <location>
        <begin position="94"/>
        <end position="121"/>
    </location>
</feature>
<dbReference type="Gene3D" id="3.40.50.80">
    <property type="entry name" value="Nucleotide-binding domain of ferredoxin-NADP reductase (FNR) module"/>
    <property type="match status" value="1"/>
</dbReference>
<proteinExistence type="predicted"/>
<dbReference type="GO" id="GO:0000293">
    <property type="term" value="F:ferric-chelate reductase activity"/>
    <property type="evidence" value="ECO:0007669"/>
    <property type="project" value="TreeGrafter"/>
</dbReference>
<dbReference type="GO" id="GO:0005886">
    <property type="term" value="C:plasma membrane"/>
    <property type="evidence" value="ECO:0007669"/>
    <property type="project" value="TreeGrafter"/>
</dbReference>
<feature type="transmembrane region" description="Helical" evidence="9">
    <location>
        <begin position="233"/>
        <end position="255"/>
    </location>
</feature>
<dbReference type="STRING" id="5286.A0A0K3CB70"/>
<feature type="region of interest" description="Disordered" evidence="8">
    <location>
        <begin position="543"/>
        <end position="580"/>
    </location>
</feature>
<keyword evidence="7 9" id="KW-0472">Membrane</keyword>
<evidence type="ECO:0000256" key="2">
    <source>
        <dbReference type="ARBA" id="ARBA00022448"/>
    </source>
</evidence>
<evidence type="ECO:0000313" key="12">
    <source>
        <dbReference type="EMBL" id="CTR04391.1"/>
    </source>
</evidence>
<evidence type="ECO:0000313" key="13">
    <source>
        <dbReference type="Proteomes" id="UP000199069"/>
    </source>
</evidence>
<evidence type="ECO:0000259" key="10">
    <source>
        <dbReference type="Pfam" id="PF01794"/>
    </source>
</evidence>
<keyword evidence="5" id="KW-0560">Oxidoreductase</keyword>
<dbReference type="Pfam" id="PF08030">
    <property type="entry name" value="NAD_binding_6"/>
    <property type="match status" value="1"/>
</dbReference>
<dbReference type="AlphaFoldDB" id="A0A0K3CB70"/>
<dbReference type="PANTHER" id="PTHR32361">
    <property type="entry name" value="FERRIC/CUPRIC REDUCTASE TRANSMEMBRANE COMPONENT"/>
    <property type="match status" value="1"/>
</dbReference>
<feature type="transmembrane region" description="Helical" evidence="9">
    <location>
        <begin position="141"/>
        <end position="162"/>
    </location>
</feature>
<dbReference type="EMBL" id="CWKI01000001">
    <property type="protein sequence ID" value="CTR04391.1"/>
    <property type="molecule type" value="Genomic_DNA"/>
</dbReference>
<keyword evidence="2" id="KW-0813">Transport</keyword>
<dbReference type="Pfam" id="PF01794">
    <property type="entry name" value="Ferric_reduct"/>
    <property type="match status" value="1"/>
</dbReference>
<gene>
    <name evidence="12" type="primary">FGENESH: predicted gene_1.252</name>
    <name evidence="12" type="ORF">BN2166_0002520</name>
</gene>
<keyword evidence="6" id="KW-0406">Ion transport</keyword>
<evidence type="ECO:0000256" key="4">
    <source>
        <dbReference type="ARBA" id="ARBA00022989"/>
    </source>
</evidence>
<feature type="compositionally biased region" description="Low complexity" evidence="8">
    <location>
        <begin position="565"/>
        <end position="580"/>
    </location>
</feature>